<sequence>MGKLQPTGHMRPAKSFLWPSKTARKIQWTNKYFFGNTGNKAVCLLCHETIAVFKEYNLKRHHETKHSEFGCKLSKEERKIKAAECVKRLKKQQTLLTKQSTLQNSATEASFMVAYNLAKRNTPFSDGEFIKQCMVECLSVLCPDVRSKFESISLSRRTIVRRIDSISDELTEQLKTASKDFVWFSLALDESTDNEDTAQLLIFIRGINENFCAVNCVEKSGLSWNKMASVTTDGARAFSGKNVGIVKLLKNKLQAQDTDSDILSFHCILHQESLCKAALDLKHVVDPIVSVVNTIRVRTIHHRQFKSFVEDVEAEYEDVIYHNSVRWLSLGKVIKRVWALQNEILLFLDMKEISHDFVTKIGCEEWRYEMMFAADVFEKLNELNVTLQGKGLFAHEMWKHVKSFKAKLGLFARQAGEGNFCHFRLLGKQKVPESVSAKIRDHLQSLEDEVTRRFQDFKKIEPKFNLLSYPITADIDTAPEELQLELINMQSDHTVKEMFNAKFAGKMFSIFGSTYICEQSFSCLKINKSKYRCSLTNINLQAVMRISTSNLTPDFKKIVEKCDRVHLSH</sequence>
<reference evidence="2" key="1">
    <citation type="submission" date="2021-06" db="EMBL/GenBank/DDBJ databases">
        <authorList>
            <consortium name="Wellcome Sanger Institute Data Sharing"/>
        </authorList>
    </citation>
    <scope>NUCLEOTIDE SEQUENCE [LARGE SCALE GENOMIC DNA]</scope>
</reference>
<accession>A0A8C4X772</accession>
<dbReference type="InterPro" id="IPR040647">
    <property type="entry name" value="SPIN-DOC_Znf-C2H2"/>
</dbReference>
<evidence type="ECO:0000313" key="3">
    <source>
        <dbReference type="Proteomes" id="UP000694620"/>
    </source>
</evidence>
<dbReference type="PANTHER" id="PTHR45913:SF9">
    <property type="entry name" value="GENERAL TRANSCRIPTION FACTOR II-I REPEAT DOMAIN-CONTAINING PROTEIN 2-LIKE-RELATED"/>
    <property type="match status" value="1"/>
</dbReference>
<dbReference type="AlphaFoldDB" id="A0A8C4X772"/>
<reference evidence="2" key="2">
    <citation type="submission" date="2025-08" db="UniProtKB">
        <authorList>
            <consortium name="Ensembl"/>
        </authorList>
    </citation>
    <scope>IDENTIFICATION</scope>
</reference>
<evidence type="ECO:0000313" key="2">
    <source>
        <dbReference type="Ensembl" id="ENSECRP00000010589.1"/>
    </source>
</evidence>
<dbReference type="Proteomes" id="UP000694620">
    <property type="component" value="Chromosome 1"/>
</dbReference>
<protein>
    <recommendedName>
        <fullName evidence="1">SPIN-DOC-like zinc-finger domain-containing protein</fullName>
    </recommendedName>
</protein>
<feature type="domain" description="SPIN-DOC-like zinc-finger" evidence="1">
    <location>
        <begin position="27"/>
        <end position="84"/>
    </location>
</feature>
<dbReference type="GeneTree" id="ENSGT00950000182812"/>
<name>A0A8C4X772_ERPCA</name>
<dbReference type="Pfam" id="PF18658">
    <property type="entry name" value="zf-C2H2_12"/>
    <property type="match status" value="1"/>
</dbReference>
<reference evidence="2" key="3">
    <citation type="submission" date="2025-09" db="UniProtKB">
        <authorList>
            <consortium name="Ensembl"/>
        </authorList>
    </citation>
    <scope>IDENTIFICATION</scope>
</reference>
<evidence type="ECO:0000259" key="1">
    <source>
        <dbReference type="Pfam" id="PF18658"/>
    </source>
</evidence>
<dbReference type="Ensembl" id="ENSECRT00000010766.1">
    <property type="protein sequence ID" value="ENSECRP00000010589.1"/>
    <property type="gene ID" value="ENSECRG00000007048.1"/>
</dbReference>
<keyword evidence="3" id="KW-1185">Reference proteome</keyword>
<proteinExistence type="predicted"/>
<organism evidence="2 3">
    <name type="scientific">Erpetoichthys calabaricus</name>
    <name type="common">Rope fish</name>
    <name type="synonym">Calamoichthys calabaricus</name>
    <dbReference type="NCBI Taxonomy" id="27687"/>
    <lineage>
        <taxon>Eukaryota</taxon>
        <taxon>Metazoa</taxon>
        <taxon>Chordata</taxon>
        <taxon>Craniata</taxon>
        <taxon>Vertebrata</taxon>
        <taxon>Euteleostomi</taxon>
        <taxon>Actinopterygii</taxon>
        <taxon>Polypteriformes</taxon>
        <taxon>Polypteridae</taxon>
        <taxon>Erpetoichthys</taxon>
    </lineage>
</organism>
<dbReference type="PANTHER" id="PTHR45913">
    <property type="entry name" value="EPM2A-INTERACTING PROTEIN 1"/>
    <property type="match status" value="1"/>
</dbReference>